<keyword evidence="11" id="KW-1185">Reference proteome</keyword>
<sequence length="529" mass="56938">METPVPHAQPWTVLRLNLQAPYYKWLVAGIVLLAEGSKTFAGNSVNLAIPHLMATFGTDLATTQWITTGFLFARTLVMPLLGWLGGVIGHRNLFVITMIGFVMTAIGCGLATNISMLISFRLLQGVMVGPTDGLAAVLLVQVFPPRQRGLALGLRSLGWAVGHVTSFTLGGYFIEQLSWRLFFILGVPTGLLAAVLGLLMLPQQREERDAPVDYPGLVVLAGFLVPLLLVISLGRNSETAMSTLMLLGLGALVGGGLFVLWELLTPFPVVNLRLFRVPAFGWTCATEFLTSMGLMGAQFMVPIFLQQVMGFTPLQAGLIIMPALIISGLSGVVTGRLSDLVAPPLVVMGGVVALTGIFYSFTGFSAATTVGVLVGSIILYRICMYAINILLAALTVEVLEENQVRMGQGLVGVIRGIGGSLGVTVISVFFERRRVVHQLLAYDTYDSTSPVHGATLRGLKRFLHEGGLVDSVVDQAALRTIRRQMDVEAIALGFRESFVLIGVCFLLASLPMVGLLRQRWRPRANDSTG</sequence>
<dbReference type="Proteomes" id="UP000019140">
    <property type="component" value="Unassembled WGS sequence"/>
</dbReference>
<dbReference type="Gene3D" id="1.20.1250.20">
    <property type="entry name" value="MFS general substrate transporter like domains"/>
    <property type="match status" value="2"/>
</dbReference>
<evidence type="ECO:0000256" key="7">
    <source>
        <dbReference type="ARBA" id="ARBA00023136"/>
    </source>
</evidence>
<keyword evidence="3" id="KW-0813">Transport</keyword>
<dbReference type="InterPro" id="IPR011701">
    <property type="entry name" value="MFS"/>
</dbReference>
<comment type="subcellular location">
    <subcellularLocation>
        <location evidence="1">Cell membrane</location>
        <topology evidence="1">Multi-pass membrane protein</topology>
    </subcellularLocation>
</comment>
<gene>
    <name evidence="10" type="ORF">ETSY2_28670</name>
</gene>
<comment type="caution">
    <text evidence="10">The sequence shown here is derived from an EMBL/GenBank/DDBJ whole genome shotgun (WGS) entry which is preliminary data.</text>
</comment>
<dbReference type="PANTHER" id="PTHR42718">
    <property type="entry name" value="MAJOR FACILITATOR SUPERFAMILY MULTIDRUG TRANSPORTER MFSC"/>
    <property type="match status" value="1"/>
</dbReference>
<feature type="transmembrane region" description="Helical" evidence="8">
    <location>
        <begin position="311"/>
        <end position="333"/>
    </location>
</feature>
<dbReference type="GO" id="GO:0022857">
    <property type="term" value="F:transmembrane transporter activity"/>
    <property type="evidence" value="ECO:0007669"/>
    <property type="project" value="InterPro"/>
</dbReference>
<name>W4M4A6_9BACT</name>
<reference evidence="10 11" key="1">
    <citation type="journal article" date="2014" name="Nature">
        <title>An environmental bacterial taxon with a large and distinct metabolic repertoire.</title>
        <authorList>
            <person name="Wilson M.C."/>
            <person name="Mori T."/>
            <person name="Ruckert C."/>
            <person name="Uria A.R."/>
            <person name="Helf M.J."/>
            <person name="Takada K."/>
            <person name="Gernert C."/>
            <person name="Steffens U.A."/>
            <person name="Heycke N."/>
            <person name="Schmitt S."/>
            <person name="Rinke C."/>
            <person name="Helfrich E.J."/>
            <person name="Brachmann A.O."/>
            <person name="Gurgui C."/>
            <person name="Wakimoto T."/>
            <person name="Kracht M."/>
            <person name="Crusemann M."/>
            <person name="Hentschel U."/>
            <person name="Abe I."/>
            <person name="Matsunaga S."/>
            <person name="Kalinowski J."/>
            <person name="Takeyama H."/>
            <person name="Piel J."/>
        </authorList>
    </citation>
    <scope>NUCLEOTIDE SEQUENCE [LARGE SCALE GENOMIC DNA]</scope>
    <source>
        <strain evidence="11">TSY2</strain>
    </source>
</reference>
<dbReference type="Pfam" id="PF07690">
    <property type="entry name" value="MFS_1"/>
    <property type="match status" value="1"/>
</dbReference>
<dbReference type="GO" id="GO:0005886">
    <property type="term" value="C:plasma membrane"/>
    <property type="evidence" value="ECO:0007669"/>
    <property type="project" value="UniProtKB-SubCell"/>
</dbReference>
<evidence type="ECO:0000256" key="1">
    <source>
        <dbReference type="ARBA" id="ARBA00004651"/>
    </source>
</evidence>
<feature type="transmembrane region" description="Helical" evidence="8">
    <location>
        <begin position="65"/>
        <end position="86"/>
    </location>
</feature>
<feature type="transmembrane region" description="Helical" evidence="8">
    <location>
        <begin position="93"/>
        <end position="116"/>
    </location>
</feature>
<dbReference type="AlphaFoldDB" id="W4M4A6"/>
<proteinExistence type="inferred from homology"/>
<feature type="transmembrane region" description="Helical" evidence="8">
    <location>
        <begin position="498"/>
        <end position="516"/>
    </location>
</feature>
<evidence type="ECO:0000313" key="11">
    <source>
        <dbReference type="Proteomes" id="UP000019140"/>
    </source>
</evidence>
<comment type="similarity">
    <text evidence="2">Belongs to the major facilitator superfamily. EmrB family.</text>
</comment>
<feature type="transmembrane region" description="Helical" evidence="8">
    <location>
        <begin position="214"/>
        <end position="234"/>
    </location>
</feature>
<evidence type="ECO:0000313" key="10">
    <source>
        <dbReference type="EMBL" id="ETX04462.1"/>
    </source>
</evidence>
<evidence type="ECO:0000256" key="3">
    <source>
        <dbReference type="ARBA" id="ARBA00022448"/>
    </source>
</evidence>
<feature type="transmembrane region" description="Helical" evidence="8">
    <location>
        <begin position="240"/>
        <end position="261"/>
    </location>
</feature>
<dbReference type="EMBL" id="AZHX01001213">
    <property type="protein sequence ID" value="ETX04462.1"/>
    <property type="molecule type" value="Genomic_DNA"/>
</dbReference>
<dbReference type="InterPro" id="IPR020846">
    <property type="entry name" value="MFS_dom"/>
</dbReference>
<feature type="transmembrane region" description="Helical" evidence="8">
    <location>
        <begin position="156"/>
        <end position="174"/>
    </location>
</feature>
<dbReference type="InterPro" id="IPR004638">
    <property type="entry name" value="EmrB-like"/>
</dbReference>
<feature type="transmembrane region" description="Helical" evidence="8">
    <location>
        <begin position="282"/>
        <end position="305"/>
    </location>
</feature>
<feature type="domain" description="Major facilitator superfamily (MFS) profile" evidence="9">
    <location>
        <begin position="24"/>
        <end position="520"/>
    </location>
</feature>
<evidence type="ECO:0000256" key="2">
    <source>
        <dbReference type="ARBA" id="ARBA00008537"/>
    </source>
</evidence>
<evidence type="ECO:0000256" key="4">
    <source>
        <dbReference type="ARBA" id="ARBA00022475"/>
    </source>
</evidence>
<keyword evidence="5 8" id="KW-0812">Transmembrane</keyword>
<feature type="transmembrane region" description="Helical" evidence="8">
    <location>
        <begin position="180"/>
        <end position="202"/>
    </location>
</feature>
<evidence type="ECO:0000256" key="5">
    <source>
        <dbReference type="ARBA" id="ARBA00022692"/>
    </source>
</evidence>
<dbReference type="SUPFAM" id="SSF103473">
    <property type="entry name" value="MFS general substrate transporter"/>
    <property type="match status" value="1"/>
</dbReference>
<dbReference type="HOGENOM" id="CLU_000960_28_0_7"/>
<feature type="transmembrane region" description="Helical" evidence="8">
    <location>
        <begin position="378"/>
        <end position="398"/>
    </location>
</feature>
<protein>
    <recommendedName>
        <fullName evidence="9">Major facilitator superfamily (MFS) profile domain-containing protein</fullName>
    </recommendedName>
</protein>
<keyword evidence="7 8" id="KW-0472">Membrane</keyword>
<dbReference type="NCBIfam" id="TIGR00711">
    <property type="entry name" value="efflux_EmrB"/>
    <property type="match status" value="1"/>
</dbReference>
<organism evidence="10 11">
    <name type="scientific">Candidatus Entotheonella gemina</name>
    <dbReference type="NCBI Taxonomy" id="1429439"/>
    <lineage>
        <taxon>Bacteria</taxon>
        <taxon>Pseudomonadati</taxon>
        <taxon>Nitrospinota/Tectimicrobiota group</taxon>
        <taxon>Candidatus Tectimicrobiota</taxon>
        <taxon>Candidatus Entotheonellia</taxon>
        <taxon>Candidatus Entotheonellales</taxon>
        <taxon>Candidatus Entotheonellaceae</taxon>
        <taxon>Candidatus Entotheonella</taxon>
    </lineage>
</organism>
<keyword evidence="4" id="KW-1003">Cell membrane</keyword>
<evidence type="ECO:0000259" key="9">
    <source>
        <dbReference type="PROSITE" id="PS50850"/>
    </source>
</evidence>
<dbReference type="PROSITE" id="PS50850">
    <property type="entry name" value="MFS"/>
    <property type="match status" value="1"/>
</dbReference>
<evidence type="ECO:0000256" key="8">
    <source>
        <dbReference type="SAM" id="Phobius"/>
    </source>
</evidence>
<keyword evidence="6 8" id="KW-1133">Transmembrane helix</keyword>
<evidence type="ECO:0000256" key="6">
    <source>
        <dbReference type="ARBA" id="ARBA00022989"/>
    </source>
</evidence>
<feature type="transmembrane region" description="Helical" evidence="8">
    <location>
        <begin position="410"/>
        <end position="430"/>
    </location>
</feature>
<dbReference type="PATRIC" id="fig|1429439.4.peg.4865"/>
<accession>W4M4A6</accession>
<feature type="transmembrane region" description="Helical" evidence="8">
    <location>
        <begin position="345"/>
        <end position="366"/>
    </location>
</feature>
<dbReference type="InterPro" id="IPR036259">
    <property type="entry name" value="MFS_trans_sf"/>
</dbReference>
<dbReference type="PANTHER" id="PTHR42718:SF9">
    <property type="entry name" value="MAJOR FACILITATOR SUPERFAMILY MULTIDRUG TRANSPORTER MFSC"/>
    <property type="match status" value="1"/>
</dbReference>
<feature type="transmembrane region" description="Helical" evidence="8">
    <location>
        <begin position="122"/>
        <end position="144"/>
    </location>
</feature>